<name>A0A452DKW5_CAPHI</name>
<evidence type="ECO:0000259" key="1">
    <source>
        <dbReference type="PROSITE" id="PS51022"/>
    </source>
</evidence>
<sequence length="144" mass="16252">PALSTGSGSNTGLYELLVALPAQMQPHVDSQEDLTFLWDVFGEKIKIHEKLHYYEKQNPMPILQGVAGLADDLVEELQNKPINTAEKLLSKPKVKALLSVHETVAQKNYHPVFPPMPDDTDDEEDSVKIICLAKNREPLRYIYQ</sequence>
<dbReference type="InterPro" id="IPR036892">
    <property type="entry name" value="L27_dom_sf"/>
</dbReference>
<dbReference type="SMART" id="SM00569">
    <property type="entry name" value="L27"/>
    <property type="match status" value="2"/>
</dbReference>
<evidence type="ECO:0000313" key="3">
    <source>
        <dbReference type="Proteomes" id="UP000291000"/>
    </source>
</evidence>
<feature type="domain" description="L27" evidence="1">
    <location>
        <begin position="59"/>
        <end position="112"/>
    </location>
</feature>
<dbReference type="STRING" id="9925.ENSCHIP00000000486"/>
<proteinExistence type="predicted"/>
<evidence type="ECO:0000313" key="2">
    <source>
        <dbReference type="Ensembl" id="ENSCHIP00000000486.1"/>
    </source>
</evidence>
<dbReference type="AlphaFoldDB" id="A0A452DKW5"/>
<dbReference type="Pfam" id="PF02828">
    <property type="entry name" value="L27"/>
    <property type="match status" value="2"/>
</dbReference>
<protein>
    <recommendedName>
        <fullName evidence="1">L27 domain-containing protein</fullName>
    </recommendedName>
</protein>
<dbReference type="InterPro" id="IPR014775">
    <property type="entry name" value="L27_C"/>
</dbReference>
<dbReference type="Ensembl" id="ENSCHIT00000000511.1">
    <property type="protein sequence ID" value="ENSCHIP00000000486.1"/>
    <property type="gene ID" value="ENSCHIG00000000344.1"/>
</dbReference>
<dbReference type="InterPro" id="IPR004172">
    <property type="entry name" value="L27_dom"/>
</dbReference>
<accession>A0A452DKW5</accession>
<keyword evidence="3" id="KW-1185">Reference proteome</keyword>
<dbReference type="SUPFAM" id="SSF101288">
    <property type="entry name" value="L27 domain"/>
    <property type="match status" value="1"/>
</dbReference>
<organism evidence="2 3">
    <name type="scientific">Capra hircus</name>
    <name type="common">Goat</name>
    <dbReference type="NCBI Taxonomy" id="9925"/>
    <lineage>
        <taxon>Eukaryota</taxon>
        <taxon>Metazoa</taxon>
        <taxon>Chordata</taxon>
        <taxon>Craniata</taxon>
        <taxon>Vertebrata</taxon>
        <taxon>Euteleostomi</taxon>
        <taxon>Mammalia</taxon>
        <taxon>Eutheria</taxon>
        <taxon>Laurasiatheria</taxon>
        <taxon>Artiodactyla</taxon>
        <taxon>Ruminantia</taxon>
        <taxon>Pecora</taxon>
        <taxon>Bovidae</taxon>
        <taxon>Caprinae</taxon>
        <taxon>Capra</taxon>
    </lineage>
</organism>
<reference evidence="3" key="1">
    <citation type="submission" date="2016-04" db="EMBL/GenBank/DDBJ databases">
        <title>Polished mammalian reference genomes with single-molecule sequencing and chromosome conformation capture applied to the Capra hircus genome.</title>
        <authorList>
            <person name="Bickhart D.M."/>
            <person name="Koren S."/>
            <person name="Rosen B."/>
            <person name="Hastie A."/>
            <person name="Liachko I."/>
            <person name="Sullivan S.T."/>
            <person name="Burton J."/>
            <person name="Sayre B.L."/>
            <person name="Huson H.J."/>
            <person name="Lee J."/>
            <person name="Lam E."/>
            <person name="Kelley C.M."/>
            <person name="Hutchison J.L."/>
            <person name="Zhou Y."/>
            <person name="Sun J."/>
            <person name="Crisa A."/>
            <person name="Schwartz J.C."/>
            <person name="Hammond J.A."/>
            <person name="Schroeder S.G."/>
            <person name="Liu G.E."/>
            <person name="Dunham M."/>
            <person name="Shendure J."/>
            <person name="Sonstegard T.S."/>
            <person name="Phillippy A.M."/>
            <person name="Van Tassell C.P."/>
            <person name="Smith T.P."/>
        </authorList>
    </citation>
    <scope>NUCLEOTIDE SEQUENCE [LARGE SCALE GENOMIC DNA]</scope>
</reference>
<reference evidence="2" key="2">
    <citation type="submission" date="2025-08" db="UniProtKB">
        <authorList>
            <consortium name="Ensembl"/>
        </authorList>
    </citation>
    <scope>IDENTIFICATION</scope>
</reference>
<dbReference type="Proteomes" id="UP000291000">
    <property type="component" value="Unassembled WGS sequence"/>
</dbReference>
<dbReference type="PROSITE" id="PS51022">
    <property type="entry name" value="L27"/>
    <property type="match status" value="1"/>
</dbReference>
<dbReference type="OMA" id="TTHTSHY"/>
<dbReference type="GeneTree" id="ENSGT00940000156232"/>
<reference evidence="2" key="3">
    <citation type="submission" date="2025-09" db="UniProtKB">
        <authorList>
            <consortium name="Ensembl"/>
        </authorList>
    </citation>
    <scope>IDENTIFICATION</scope>
</reference>
<dbReference type="Gene3D" id="1.10.287.650">
    <property type="entry name" value="L27 domain"/>
    <property type="match status" value="1"/>
</dbReference>